<dbReference type="GO" id="GO:0045116">
    <property type="term" value="P:protein neddylation"/>
    <property type="evidence" value="ECO:0007669"/>
    <property type="project" value="TreeGrafter"/>
</dbReference>
<comment type="caution">
    <text evidence="4">The sequence shown here is derived from an EMBL/GenBank/DDBJ whole genome shotgun (WGS) entry which is preliminary data.</text>
</comment>
<dbReference type="EMBL" id="JANTQA010000023">
    <property type="protein sequence ID" value="KAJ3444772.1"/>
    <property type="molecule type" value="Genomic_DNA"/>
</dbReference>
<feature type="compositionally biased region" description="Basic and acidic residues" evidence="2">
    <location>
        <begin position="84"/>
        <end position="97"/>
    </location>
</feature>
<gene>
    <name evidence="4" type="ORF">M0812_10633</name>
</gene>
<evidence type="ECO:0000256" key="2">
    <source>
        <dbReference type="SAM" id="MobiDB-lite"/>
    </source>
</evidence>
<dbReference type="PROSITE" id="PS51229">
    <property type="entry name" value="DCUN1"/>
    <property type="match status" value="1"/>
</dbReference>
<organism evidence="4 5">
    <name type="scientific">Anaeramoeba flamelloides</name>
    <dbReference type="NCBI Taxonomy" id="1746091"/>
    <lineage>
        <taxon>Eukaryota</taxon>
        <taxon>Metamonada</taxon>
        <taxon>Anaeramoebidae</taxon>
        <taxon>Anaeramoeba</taxon>
    </lineage>
</organism>
<dbReference type="GO" id="GO:0097602">
    <property type="term" value="F:cullin family protein binding"/>
    <property type="evidence" value="ECO:0007669"/>
    <property type="project" value="TreeGrafter"/>
</dbReference>
<comment type="function">
    <text evidence="1">Neddylation of cullins play an essential role in the regulation of SCF-type complexes activity.</text>
</comment>
<dbReference type="GO" id="GO:0032182">
    <property type="term" value="F:ubiquitin-like protein binding"/>
    <property type="evidence" value="ECO:0007669"/>
    <property type="project" value="TreeGrafter"/>
</dbReference>
<evidence type="ECO:0000256" key="1">
    <source>
        <dbReference type="RuleBase" id="RU410713"/>
    </source>
</evidence>
<evidence type="ECO:0000313" key="5">
    <source>
        <dbReference type="Proteomes" id="UP001146793"/>
    </source>
</evidence>
<dbReference type="PANTHER" id="PTHR12281:SF31">
    <property type="entry name" value="DCN1-LIKE PROTEIN 3"/>
    <property type="match status" value="1"/>
</dbReference>
<dbReference type="Gene3D" id="1.10.238.10">
    <property type="entry name" value="EF-hand"/>
    <property type="match status" value="1"/>
</dbReference>
<sequence length="335" mass="39855">MECSLERYCLSILNLSKNISKIKFPNSLLVNQQSHREMKSNNFEVGKRLLSCSQETGNVSLINDQNKTKTKTKTRSDSPPLLKKKMDNNPKGNEIKLEGSQQIKRGSNTKTKKTTLLVTPTKTKKKTKTKKRFKFFKIKRKKTSKKKIIRLYKQYKDKKSGDIEAKGIKLFFNDLEIDILDVGALIISWKLNAQLMGMYTEKEFVDGWMNLGCDSLDKMKKKYFEIREEIEHDQQIFKQFYYWVFEFGKEETEKRVMTIGTATILWEILIKDKFTLFQNWIEFLDSDENKSTVITRDTWKVFIDFIHEINNRWENYDLTSSWPLLFDQFYFFMKK</sequence>
<evidence type="ECO:0000313" key="4">
    <source>
        <dbReference type="EMBL" id="KAJ3444772.1"/>
    </source>
</evidence>
<feature type="domain" description="DCUN1" evidence="3">
    <location>
        <begin position="143"/>
        <end position="334"/>
    </location>
</feature>
<dbReference type="Proteomes" id="UP001146793">
    <property type="component" value="Unassembled WGS sequence"/>
</dbReference>
<dbReference type="PANTHER" id="PTHR12281">
    <property type="entry name" value="RP42 RELATED"/>
    <property type="match status" value="1"/>
</dbReference>
<reference evidence="4" key="1">
    <citation type="submission" date="2022-08" db="EMBL/GenBank/DDBJ databases">
        <title>Novel sulphate-reducing endosymbionts in the free-living metamonad Anaeramoeba.</title>
        <authorList>
            <person name="Jerlstrom-Hultqvist J."/>
            <person name="Cepicka I."/>
            <person name="Gallot-Lavallee L."/>
            <person name="Salas-Leiva D."/>
            <person name="Curtis B.A."/>
            <person name="Zahonova K."/>
            <person name="Pipaliya S."/>
            <person name="Dacks J."/>
            <person name="Roger A.J."/>
        </authorList>
    </citation>
    <scope>NUCLEOTIDE SEQUENCE</scope>
    <source>
        <strain evidence="4">Busselton2</strain>
    </source>
</reference>
<protein>
    <recommendedName>
        <fullName evidence="1">Defective in cullin neddylation protein</fullName>
    </recommendedName>
</protein>
<dbReference type="AlphaFoldDB" id="A0AAV7ZVZ6"/>
<dbReference type="InterPro" id="IPR042460">
    <property type="entry name" value="DCN1-like_PONY"/>
</dbReference>
<dbReference type="InterPro" id="IPR014764">
    <property type="entry name" value="DCN-prot"/>
</dbReference>
<dbReference type="InterPro" id="IPR005176">
    <property type="entry name" value="PONY_dom"/>
</dbReference>
<dbReference type="Gene3D" id="1.10.238.200">
    <property type="entry name" value="Cullin, PONY binding domain"/>
    <property type="match status" value="1"/>
</dbReference>
<dbReference type="Pfam" id="PF03556">
    <property type="entry name" value="Cullin_binding"/>
    <property type="match status" value="1"/>
</dbReference>
<proteinExistence type="predicted"/>
<name>A0AAV7ZVZ6_9EUKA</name>
<dbReference type="GO" id="GO:0031624">
    <property type="term" value="F:ubiquitin conjugating enzyme binding"/>
    <property type="evidence" value="ECO:0007669"/>
    <property type="project" value="TreeGrafter"/>
</dbReference>
<evidence type="ECO:0000259" key="3">
    <source>
        <dbReference type="PROSITE" id="PS51229"/>
    </source>
</evidence>
<accession>A0AAV7ZVZ6</accession>
<dbReference type="GO" id="GO:0000151">
    <property type="term" value="C:ubiquitin ligase complex"/>
    <property type="evidence" value="ECO:0007669"/>
    <property type="project" value="TreeGrafter"/>
</dbReference>
<feature type="region of interest" description="Disordered" evidence="2">
    <location>
        <begin position="63"/>
        <end position="106"/>
    </location>
</feature>